<organism evidence="4 5">
    <name type="scientific">Paspalum notatum var. saurae</name>
    <dbReference type="NCBI Taxonomy" id="547442"/>
    <lineage>
        <taxon>Eukaryota</taxon>
        <taxon>Viridiplantae</taxon>
        <taxon>Streptophyta</taxon>
        <taxon>Embryophyta</taxon>
        <taxon>Tracheophyta</taxon>
        <taxon>Spermatophyta</taxon>
        <taxon>Magnoliopsida</taxon>
        <taxon>Liliopsida</taxon>
        <taxon>Poales</taxon>
        <taxon>Poaceae</taxon>
        <taxon>PACMAD clade</taxon>
        <taxon>Panicoideae</taxon>
        <taxon>Andropogonodae</taxon>
        <taxon>Paspaleae</taxon>
        <taxon>Paspalinae</taxon>
        <taxon>Paspalum</taxon>
    </lineage>
</organism>
<dbReference type="SUPFAM" id="SSF54001">
    <property type="entry name" value="Cysteine proteinases"/>
    <property type="match status" value="1"/>
</dbReference>
<dbReference type="AlphaFoldDB" id="A0AAQ3X5V5"/>
<dbReference type="InterPro" id="IPR038765">
    <property type="entry name" value="Papain-like_cys_pep_sf"/>
</dbReference>
<name>A0AAQ3X5V5_PASNO</name>
<reference evidence="4 5" key="1">
    <citation type="submission" date="2024-02" db="EMBL/GenBank/DDBJ databases">
        <title>High-quality chromosome-scale genome assembly of Pensacola bahiagrass (Paspalum notatum Flugge var. saurae).</title>
        <authorList>
            <person name="Vega J.M."/>
            <person name="Podio M."/>
            <person name="Orjuela J."/>
            <person name="Siena L.A."/>
            <person name="Pessino S.C."/>
            <person name="Combes M.C."/>
            <person name="Mariac C."/>
            <person name="Albertini E."/>
            <person name="Pupilli F."/>
            <person name="Ortiz J.P.A."/>
            <person name="Leblanc O."/>
        </authorList>
    </citation>
    <scope>NUCLEOTIDE SEQUENCE [LARGE SCALE GENOMIC DNA]</scope>
    <source>
        <strain evidence="4">R1</strain>
        <tissue evidence="4">Leaf</tissue>
    </source>
</reference>
<gene>
    <name evidence="4" type="ORF">U9M48_032544</name>
</gene>
<evidence type="ECO:0000313" key="5">
    <source>
        <dbReference type="Proteomes" id="UP001341281"/>
    </source>
</evidence>
<evidence type="ECO:0000313" key="4">
    <source>
        <dbReference type="EMBL" id="WVZ85645.1"/>
    </source>
</evidence>
<evidence type="ECO:0000256" key="1">
    <source>
        <dbReference type="ARBA" id="ARBA00009085"/>
    </source>
</evidence>
<dbReference type="EMBL" id="CP144751">
    <property type="protein sequence ID" value="WVZ85645.1"/>
    <property type="molecule type" value="Genomic_DNA"/>
</dbReference>
<dbReference type="InterPro" id="IPR001394">
    <property type="entry name" value="Peptidase_C19_UCH"/>
</dbReference>
<comment type="similarity">
    <text evidence="1">Belongs to the peptidase C19 family.</text>
</comment>
<dbReference type="GO" id="GO:0004843">
    <property type="term" value="F:cysteine-type deubiquitinase activity"/>
    <property type="evidence" value="ECO:0007669"/>
    <property type="project" value="InterPro"/>
</dbReference>
<dbReference type="GO" id="GO:0016579">
    <property type="term" value="P:protein deubiquitination"/>
    <property type="evidence" value="ECO:0007669"/>
    <property type="project" value="InterPro"/>
</dbReference>
<dbReference type="PROSITE" id="PS00972">
    <property type="entry name" value="USP_1"/>
    <property type="match status" value="1"/>
</dbReference>
<keyword evidence="5" id="KW-1185">Reference proteome</keyword>
<proteinExistence type="inferred from homology"/>
<feature type="compositionally biased region" description="Basic and acidic residues" evidence="2">
    <location>
        <begin position="9"/>
        <end position="18"/>
    </location>
</feature>
<dbReference type="Pfam" id="PF00443">
    <property type="entry name" value="UCH"/>
    <property type="match status" value="1"/>
</dbReference>
<dbReference type="InterPro" id="IPR018200">
    <property type="entry name" value="USP_CS"/>
</dbReference>
<evidence type="ECO:0000259" key="3">
    <source>
        <dbReference type="PROSITE" id="PS50235"/>
    </source>
</evidence>
<evidence type="ECO:0000256" key="2">
    <source>
        <dbReference type="SAM" id="MobiDB-lite"/>
    </source>
</evidence>
<feature type="region of interest" description="Disordered" evidence="2">
    <location>
        <begin position="1"/>
        <end position="48"/>
    </location>
</feature>
<dbReference type="InterPro" id="IPR028889">
    <property type="entry name" value="USP"/>
</dbReference>
<feature type="domain" description="USP" evidence="3">
    <location>
        <begin position="216"/>
        <end position="304"/>
    </location>
</feature>
<protein>
    <recommendedName>
        <fullName evidence="3">USP domain-containing protein</fullName>
    </recommendedName>
</protein>
<sequence length="304" mass="33669">LSPNKTRRAPPERLDRRSGCSRLPPLPLRRYPAPLASTSPAHPPASLRPLPAIPRPAALSPGADSAETKHIGYPPLPLLMASDKLTLHLLSTGQMRYDEYLEEFSVWDNDVASFQLKTGLSVFAEITIHCAAFYNKEELMMTELYVMVQIMGKFMHENPLVSHSEVNRHHYSLAAVAVCLGLGVAGLCKVLYSGLSIPWVSHRNSFFGSRRVNYVGGLRNLGNNCFLNAILQALASCDGFVSFLDNLLATDSLLPEQKAERMPLLLALSSLLEVNLGVLLRFCELYLNLYTVHDFSNIKWGPVP</sequence>
<feature type="non-terminal residue" evidence="4">
    <location>
        <position position="1"/>
    </location>
</feature>
<dbReference type="PROSITE" id="PS50235">
    <property type="entry name" value="USP_3"/>
    <property type="match status" value="1"/>
</dbReference>
<accession>A0AAQ3X5V5</accession>
<dbReference type="Proteomes" id="UP001341281">
    <property type="component" value="Chromosome 07"/>
</dbReference>
<dbReference type="Gene3D" id="3.90.70.10">
    <property type="entry name" value="Cysteine proteinases"/>
    <property type="match status" value="1"/>
</dbReference>